<evidence type="ECO:0000313" key="1">
    <source>
        <dbReference type="EMBL" id="PRY53284.1"/>
    </source>
</evidence>
<dbReference type="AlphaFoldDB" id="A0A2T0U5V5"/>
<accession>A0A2T0U5V5</accession>
<sequence>MQIWSSIKPGNSVADILKFKEDGQVPGTAFKNKN</sequence>
<protein>
    <submittedName>
        <fullName evidence="1">Uncharacterized protein</fullName>
    </submittedName>
</protein>
<gene>
    <name evidence="1" type="ORF">B0I27_104294</name>
</gene>
<comment type="caution">
    <text evidence="1">The sequence shown here is derived from an EMBL/GenBank/DDBJ whole genome shotgun (WGS) entry which is preliminary data.</text>
</comment>
<evidence type="ECO:0000313" key="2">
    <source>
        <dbReference type="Proteomes" id="UP000238034"/>
    </source>
</evidence>
<dbReference type="EMBL" id="PVTH01000004">
    <property type="protein sequence ID" value="PRY53284.1"/>
    <property type="molecule type" value="Genomic_DNA"/>
</dbReference>
<keyword evidence="2" id="KW-1185">Reference proteome</keyword>
<dbReference type="Proteomes" id="UP000238034">
    <property type="component" value="Unassembled WGS sequence"/>
</dbReference>
<proteinExistence type="predicted"/>
<reference evidence="1 2" key="1">
    <citation type="submission" date="2018-03" db="EMBL/GenBank/DDBJ databases">
        <title>Genomic Encyclopedia of Type Strains, Phase III (KMG-III): the genomes of soil and plant-associated and newly described type strains.</title>
        <authorList>
            <person name="Whitman W."/>
        </authorList>
    </citation>
    <scope>NUCLEOTIDE SEQUENCE [LARGE SCALE GENOMIC DNA]</scope>
    <source>
        <strain evidence="1 2">CGMCC 1.9313</strain>
    </source>
</reference>
<name>A0A2T0U5V5_9SPHI</name>
<organism evidence="1 2">
    <name type="scientific">Arcticibacter pallidicorallinus</name>
    <dbReference type="NCBI Taxonomy" id="1259464"/>
    <lineage>
        <taxon>Bacteria</taxon>
        <taxon>Pseudomonadati</taxon>
        <taxon>Bacteroidota</taxon>
        <taxon>Sphingobacteriia</taxon>
        <taxon>Sphingobacteriales</taxon>
        <taxon>Sphingobacteriaceae</taxon>
        <taxon>Arcticibacter</taxon>
    </lineage>
</organism>